<protein>
    <recommendedName>
        <fullName evidence="2">DDE-1 domain-containing protein</fullName>
    </recommendedName>
</protein>
<evidence type="ECO:0000256" key="1">
    <source>
        <dbReference type="SAM" id="MobiDB-lite"/>
    </source>
</evidence>
<dbReference type="GO" id="GO:0005634">
    <property type="term" value="C:nucleus"/>
    <property type="evidence" value="ECO:0007669"/>
    <property type="project" value="TreeGrafter"/>
</dbReference>
<dbReference type="InterPro" id="IPR036397">
    <property type="entry name" value="RNaseH_sf"/>
</dbReference>
<feature type="region of interest" description="Disordered" evidence="1">
    <location>
        <begin position="405"/>
        <end position="496"/>
    </location>
</feature>
<dbReference type="PANTHER" id="PTHR19303:SF74">
    <property type="entry name" value="POGO TRANSPOSABLE ELEMENT WITH KRAB DOMAIN"/>
    <property type="match status" value="1"/>
</dbReference>
<dbReference type="PANTHER" id="PTHR19303">
    <property type="entry name" value="TRANSPOSON"/>
    <property type="match status" value="1"/>
</dbReference>
<organism>
    <name type="scientific">Serpula lacrymans var. lacrymans (strain S7.9)</name>
    <name type="common">Dry rot fungus</name>
    <dbReference type="NCBI Taxonomy" id="578457"/>
    <lineage>
        <taxon>Eukaryota</taxon>
        <taxon>Fungi</taxon>
        <taxon>Dikarya</taxon>
        <taxon>Basidiomycota</taxon>
        <taxon>Agaricomycotina</taxon>
        <taxon>Agaricomycetes</taxon>
        <taxon>Agaricomycetidae</taxon>
        <taxon>Boletales</taxon>
        <taxon>Coniophorineae</taxon>
        <taxon>Serpulaceae</taxon>
        <taxon>Serpula</taxon>
    </lineage>
</organism>
<name>F8NXP3_SERL9</name>
<dbReference type="EMBL" id="GL945434">
    <property type="protein sequence ID" value="EGO24715.1"/>
    <property type="molecule type" value="Genomic_DNA"/>
</dbReference>
<feature type="compositionally biased region" description="Basic residues" evidence="1">
    <location>
        <begin position="1"/>
        <end position="12"/>
    </location>
</feature>
<proteinExistence type="predicted"/>
<dbReference type="OrthoDB" id="2646666at2759"/>
<dbReference type="RefSeq" id="XP_007318734.1">
    <property type="nucleotide sequence ID" value="XM_007318672.1"/>
</dbReference>
<accession>F8NXP3</accession>
<dbReference type="InterPro" id="IPR004875">
    <property type="entry name" value="DDE_SF_endonuclease_dom"/>
</dbReference>
<dbReference type="Proteomes" id="UP000008064">
    <property type="component" value="Unassembled WGS sequence"/>
</dbReference>
<dbReference type="AlphaFoldDB" id="F8NXP3"/>
<dbReference type="KEGG" id="sla:SERLADRAFT_438331"/>
<feature type="compositionally biased region" description="Basic and acidic residues" evidence="1">
    <location>
        <begin position="439"/>
        <end position="448"/>
    </location>
</feature>
<feature type="compositionally biased region" description="Low complexity" evidence="1">
    <location>
        <begin position="479"/>
        <end position="492"/>
    </location>
</feature>
<sequence>MPPIRTRRHRCHTSTSQPPTSDIVDLEKQIQAACEATSTGAARNLKAACRDLGIIKHHYTALRRYKGKAVPCREAHIQQQHLNQAQEEVLLEWIQFLGNTGRPLCKQTIAPYVFDMCNKYPSEKPSTIDPMLAQAFNQPVVQDFFKQFEAVIKEHNIPWENIYNMDEKGIQLGGGQNSNGRRFFFSHFDHQNYTIHGGSLELVTVIECVSAVGANILPGFIFAGTIIDAESYEVHPEIFLTTSINGWTNDFLCTEWFRKSFIPQSRAQNKSGKPTLLVYNGHGSHLMTTMIDLAIENQIHLLCLPPHTTHRLQPLDVGVFGPLQKAWYRRAEPYTAKYGTSIARQHVVKEYWEALKSASVTNTILQAWRKCGLYPPNLNVFTAADYAPSVSTSTVNHAPASYPENFPDGWIDGPSSDDPDYVSDDDDRTILCEPTIVGRIDRSEHDSDGASSEGTGDPDGSETSLSDGEVELDNGGGNSNSNNGNSSSNNNSIGQPSRGVRAWLQVSQVLVSQQLDPHSIALSCKLALNHPRRDVDPPAADSAAADDVEEGPCCEESIFLITFPSCHG</sequence>
<evidence type="ECO:0000259" key="2">
    <source>
        <dbReference type="Pfam" id="PF03184"/>
    </source>
</evidence>
<dbReference type="GeneID" id="18815004"/>
<feature type="region of interest" description="Disordered" evidence="1">
    <location>
        <begin position="1"/>
        <end position="21"/>
    </location>
</feature>
<dbReference type="Pfam" id="PF03184">
    <property type="entry name" value="DDE_1"/>
    <property type="match status" value="1"/>
</dbReference>
<reference evidence="3" key="1">
    <citation type="submission" date="2011-04" db="EMBL/GenBank/DDBJ databases">
        <title>Evolution of plant cell wall degrading machinery underlies the functional diversity of forest fungi.</title>
        <authorList>
            <consortium name="US DOE Joint Genome Institute (JGI-PGF)"/>
            <person name="Eastwood D.C."/>
            <person name="Floudas D."/>
            <person name="Binder M."/>
            <person name="Majcherczyk A."/>
            <person name="Schneider P."/>
            <person name="Aerts A."/>
            <person name="Asiegbu F.O."/>
            <person name="Baker S.E."/>
            <person name="Barry K."/>
            <person name="Bendiksby M."/>
            <person name="Blumentritt M."/>
            <person name="Coutinho P.M."/>
            <person name="Cullen D."/>
            <person name="Cullen D."/>
            <person name="Gathman A."/>
            <person name="Goodell B."/>
            <person name="Henrissat B."/>
            <person name="Ihrmark K."/>
            <person name="Kauserud H."/>
            <person name="Kohler A."/>
            <person name="LaButti K."/>
            <person name="Lapidus A."/>
            <person name="Lavin J.L."/>
            <person name="Lee Y.-H."/>
            <person name="Lindquist E."/>
            <person name="Lilly W."/>
            <person name="Lucas S."/>
            <person name="Morin E."/>
            <person name="Murat C."/>
            <person name="Oguiza J.A."/>
            <person name="Park J."/>
            <person name="Pisabarro A.G."/>
            <person name="Riley R."/>
            <person name="Rosling A."/>
            <person name="Salamov A."/>
            <person name="Schmidt O."/>
            <person name="Schmutz J."/>
            <person name="Skrede I."/>
            <person name="Stenlid J."/>
            <person name="Wiebenga A."/>
            <person name="Xie X."/>
            <person name="Kues U."/>
            <person name="Hibbett D.S."/>
            <person name="Hoffmeister D."/>
            <person name="Hogberg N."/>
            <person name="Martin F."/>
            <person name="Grigoriev I.V."/>
            <person name="Watkinson S.C."/>
        </authorList>
    </citation>
    <scope>NUCLEOTIDE SEQUENCE</scope>
    <source>
        <strain evidence="3">S7.9</strain>
    </source>
</reference>
<dbReference type="Gene3D" id="3.30.420.10">
    <property type="entry name" value="Ribonuclease H-like superfamily/Ribonuclease H"/>
    <property type="match status" value="1"/>
</dbReference>
<gene>
    <name evidence="3" type="ORF">SERLADRAFT_438331</name>
</gene>
<evidence type="ECO:0000313" key="3">
    <source>
        <dbReference type="EMBL" id="EGO24715.1"/>
    </source>
</evidence>
<dbReference type="InterPro" id="IPR050863">
    <property type="entry name" value="CenT-Element_Derived"/>
</dbReference>
<feature type="compositionally biased region" description="Acidic residues" evidence="1">
    <location>
        <begin position="415"/>
        <end position="427"/>
    </location>
</feature>
<dbReference type="HOGENOM" id="CLU_013929_2_6_1"/>
<feature type="domain" description="DDE-1" evidence="2">
    <location>
        <begin position="201"/>
        <end position="332"/>
    </location>
</feature>
<dbReference type="GO" id="GO:0003677">
    <property type="term" value="F:DNA binding"/>
    <property type="evidence" value="ECO:0007669"/>
    <property type="project" value="TreeGrafter"/>
</dbReference>